<evidence type="ECO:0000313" key="2">
    <source>
        <dbReference type="EMBL" id="CAH2273651.1"/>
    </source>
</evidence>
<evidence type="ECO:0000313" key="3">
    <source>
        <dbReference type="Proteomes" id="UP001295444"/>
    </source>
</evidence>
<protein>
    <submittedName>
        <fullName evidence="2">Uncharacterized protein</fullName>
    </submittedName>
</protein>
<sequence>MLREQLYRKWKCGSVGGWKQRILLGGRSRQAGSNTWDRQSLTAFRRMQNGRKVKGAKVEGRREKRKPPQTREKNYPQTGGPKTEKCRKVIRENTSLQQKSRDRKIQSK</sequence>
<evidence type="ECO:0000256" key="1">
    <source>
        <dbReference type="SAM" id="MobiDB-lite"/>
    </source>
</evidence>
<gene>
    <name evidence="2" type="ORF">PECUL_23A026792</name>
</gene>
<dbReference type="EMBL" id="OW240914">
    <property type="protein sequence ID" value="CAH2273651.1"/>
    <property type="molecule type" value="Genomic_DNA"/>
</dbReference>
<feature type="compositionally biased region" description="Basic and acidic residues" evidence="1">
    <location>
        <begin position="82"/>
        <end position="91"/>
    </location>
</feature>
<keyword evidence="3" id="KW-1185">Reference proteome</keyword>
<proteinExistence type="predicted"/>
<accession>A0AAD1RKJ0</accession>
<feature type="compositionally biased region" description="Polar residues" evidence="1">
    <location>
        <begin position="30"/>
        <end position="42"/>
    </location>
</feature>
<feature type="compositionally biased region" description="Basic and acidic residues" evidence="1">
    <location>
        <begin position="99"/>
        <end position="108"/>
    </location>
</feature>
<reference evidence="2" key="1">
    <citation type="submission" date="2022-03" db="EMBL/GenBank/DDBJ databases">
        <authorList>
            <person name="Alioto T."/>
            <person name="Alioto T."/>
            <person name="Gomez Garrido J."/>
        </authorList>
    </citation>
    <scope>NUCLEOTIDE SEQUENCE</scope>
</reference>
<dbReference type="AlphaFoldDB" id="A0AAD1RKJ0"/>
<name>A0AAD1RKJ0_PELCU</name>
<feature type="region of interest" description="Disordered" evidence="1">
    <location>
        <begin position="28"/>
        <end position="108"/>
    </location>
</feature>
<organism evidence="2 3">
    <name type="scientific">Pelobates cultripes</name>
    <name type="common">Western spadefoot toad</name>
    <dbReference type="NCBI Taxonomy" id="61616"/>
    <lineage>
        <taxon>Eukaryota</taxon>
        <taxon>Metazoa</taxon>
        <taxon>Chordata</taxon>
        <taxon>Craniata</taxon>
        <taxon>Vertebrata</taxon>
        <taxon>Euteleostomi</taxon>
        <taxon>Amphibia</taxon>
        <taxon>Batrachia</taxon>
        <taxon>Anura</taxon>
        <taxon>Pelobatoidea</taxon>
        <taxon>Pelobatidae</taxon>
        <taxon>Pelobates</taxon>
    </lineage>
</organism>
<dbReference type="Proteomes" id="UP001295444">
    <property type="component" value="Chromosome 03"/>
</dbReference>